<dbReference type="InterPro" id="IPR000772">
    <property type="entry name" value="Ricin_B_lectin"/>
</dbReference>
<dbReference type="InterPro" id="IPR045885">
    <property type="entry name" value="GalNAc-T"/>
</dbReference>
<dbReference type="Proteomes" id="UP000492821">
    <property type="component" value="Unassembled WGS sequence"/>
</dbReference>
<dbReference type="GO" id="GO:0000139">
    <property type="term" value="C:Golgi membrane"/>
    <property type="evidence" value="ECO:0007669"/>
    <property type="project" value="UniProtKB-SubCell"/>
</dbReference>
<feature type="domain" description="Ricin B lectin" evidence="15">
    <location>
        <begin position="503"/>
        <end position="623"/>
    </location>
</feature>
<evidence type="ECO:0000256" key="12">
    <source>
        <dbReference type="ARBA" id="ARBA00023180"/>
    </source>
</evidence>
<evidence type="ECO:0000256" key="1">
    <source>
        <dbReference type="ARBA" id="ARBA00001936"/>
    </source>
</evidence>
<evidence type="ECO:0000256" key="13">
    <source>
        <dbReference type="ARBA" id="ARBA00023211"/>
    </source>
</evidence>
<evidence type="ECO:0000256" key="4">
    <source>
        <dbReference type="ARBA" id="ARBA00005680"/>
    </source>
</evidence>
<evidence type="ECO:0000256" key="14">
    <source>
        <dbReference type="RuleBase" id="RU361242"/>
    </source>
</evidence>
<dbReference type="GO" id="GO:0030246">
    <property type="term" value="F:carbohydrate binding"/>
    <property type="evidence" value="ECO:0007669"/>
    <property type="project" value="UniProtKB-KW"/>
</dbReference>
<evidence type="ECO:0000256" key="9">
    <source>
        <dbReference type="ARBA" id="ARBA00023034"/>
    </source>
</evidence>
<dbReference type="PROSITE" id="PS50231">
    <property type="entry name" value="RICIN_B_LECTIN"/>
    <property type="match status" value="1"/>
</dbReference>
<dbReference type="InterPro" id="IPR035992">
    <property type="entry name" value="Ricin_B-like_lectins"/>
</dbReference>
<protein>
    <recommendedName>
        <fullName evidence="14">Polypeptide N-acetylgalactosaminyltransferase</fullName>
        <ecNumber evidence="14">2.4.1.-</ecNumber>
    </recommendedName>
    <alternativeName>
        <fullName evidence="14">Protein-UDP acetylgalactosaminyltransferase</fullName>
    </alternativeName>
</protein>
<keyword evidence="9 14" id="KW-0333">Golgi apparatus</keyword>
<proteinExistence type="inferred from homology"/>
<dbReference type="SUPFAM" id="SSF50370">
    <property type="entry name" value="Ricin B-like lectins"/>
    <property type="match status" value="1"/>
</dbReference>
<keyword evidence="5 14" id="KW-0812">Transmembrane</keyword>
<dbReference type="UniPathway" id="UPA00378"/>
<dbReference type="SMART" id="SM00458">
    <property type="entry name" value="RICIN"/>
    <property type="match status" value="1"/>
</dbReference>
<evidence type="ECO:0000256" key="5">
    <source>
        <dbReference type="ARBA" id="ARBA00022692"/>
    </source>
</evidence>
<keyword evidence="13 14" id="KW-0464">Manganese</keyword>
<dbReference type="Gene3D" id="3.90.550.10">
    <property type="entry name" value="Spore Coat Polysaccharide Biosynthesis Protein SpsA, Chain A"/>
    <property type="match status" value="1"/>
</dbReference>
<evidence type="ECO:0000256" key="6">
    <source>
        <dbReference type="ARBA" id="ARBA00022734"/>
    </source>
</evidence>
<evidence type="ECO:0000256" key="7">
    <source>
        <dbReference type="ARBA" id="ARBA00022968"/>
    </source>
</evidence>
<dbReference type="FunFam" id="3.90.550.10:FF:000053">
    <property type="entry name" value="Polypeptide N-acetylgalactosaminyltransferase"/>
    <property type="match status" value="1"/>
</dbReference>
<comment type="cofactor">
    <cofactor evidence="1 14">
        <name>Mn(2+)</name>
        <dbReference type="ChEBI" id="CHEBI:29035"/>
    </cofactor>
</comment>
<comment type="subcellular location">
    <subcellularLocation>
        <location evidence="2 14">Golgi apparatus membrane</location>
        <topology evidence="2 14">Single-pass type II membrane protein</topology>
    </subcellularLocation>
</comment>
<evidence type="ECO:0000256" key="3">
    <source>
        <dbReference type="ARBA" id="ARBA00004922"/>
    </source>
</evidence>
<evidence type="ECO:0000256" key="11">
    <source>
        <dbReference type="ARBA" id="ARBA00023157"/>
    </source>
</evidence>
<evidence type="ECO:0000256" key="8">
    <source>
        <dbReference type="ARBA" id="ARBA00022989"/>
    </source>
</evidence>
<dbReference type="PANTHER" id="PTHR11675">
    <property type="entry name" value="N-ACETYLGALACTOSAMINYLTRANSFERASE"/>
    <property type="match status" value="1"/>
</dbReference>
<keyword evidence="14" id="KW-0808">Transferase</keyword>
<keyword evidence="12" id="KW-0325">Glycoprotein</keyword>
<dbReference type="InterPro" id="IPR029044">
    <property type="entry name" value="Nucleotide-diphossugar_trans"/>
</dbReference>
<dbReference type="GO" id="GO:0005112">
    <property type="term" value="F:Notch binding"/>
    <property type="evidence" value="ECO:0007669"/>
    <property type="project" value="TreeGrafter"/>
</dbReference>
<dbReference type="GO" id="GO:0006493">
    <property type="term" value="P:protein O-linked glycosylation"/>
    <property type="evidence" value="ECO:0007669"/>
    <property type="project" value="TreeGrafter"/>
</dbReference>
<dbReference type="EC" id="2.4.1.-" evidence="14"/>
<dbReference type="InterPro" id="IPR001173">
    <property type="entry name" value="Glyco_trans_2-like"/>
</dbReference>
<dbReference type="GO" id="GO:0008593">
    <property type="term" value="P:regulation of Notch signaling pathway"/>
    <property type="evidence" value="ECO:0007669"/>
    <property type="project" value="TreeGrafter"/>
</dbReference>
<keyword evidence="14" id="KW-0328">Glycosyltransferase</keyword>
<keyword evidence="8 14" id="KW-1133">Transmembrane helix</keyword>
<sequence length="631" mass="72123">MRKKWTSVIAVFGFIWLVLVFINIRSINDPVVNVNIKEETIKVEDFGKVKFNGAEADQDADSNRVDSRLAKVVDEDRASEHLEPQVSAEKIVSNQSFVVNPMVQKLVDDEERWGYDKVPEVNLTELSVMSGPEDIVEQQLGYKKYEFNALLSDRIGPRRKIPDSRHQLCTEQTYADVLPSASIIICYFNELPSVLIRMVNSIIDRTPKELVTEILLVDDQSDADKDAEPEVQNYAAEHWPSSKIRFLRTENNEGLIRAKMFGAKNSVGEVLVFLDSHCEVNENWLPPLLDRIRESPSKVVCPIIDIINSDTFQYVTSPVCTGGFNWALTFIWDYPPRSFFNDPVNYIKPLKSATMAGGLFAINRNFFYEIGQYDNGMDVWGAENVEISFRLWMCGGELEIIPCSRVGHIFRRRRPYGTGVDSMGKNSLRTALVWMDEYKEKFYEQRPYLRMKKDYGDISEMVSLREKLQCKSFQWYLENIYPKMLPGNSPTPDVVTQTTKVLSKFLIRLNGTTLCLTGETTSGRIVKGARVFLEPCRQGRREQTWRFTEKKELRPMGSSMLCLDSLKGLRLFKCHMQGAHQTWLTSSGKFFNAASGKCLTGRDEIASLAETEFCAISPQWVLDPIVTPQRT</sequence>
<dbReference type="CDD" id="cd02510">
    <property type="entry name" value="pp-GalNAc-T"/>
    <property type="match status" value="1"/>
</dbReference>
<keyword evidence="11 14" id="KW-1015">Disulfide bond</keyword>
<dbReference type="Pfam" id="PF00652">
    <property type="entry name" value="Ricin_B_lectin"/>
    <property type="match status" value="1"/>
</dbReference>
<dbReference type="SUPFAM" id="SSF53448">
    <property type="entry name" value="Nucleotide-diphospho-sugar transferases"/>
    <property type="match status" value="1"/>
</dbReference>
<comment type="pathway">
    <text evidence="3 14">Protein modification; protein glycosylation.</text>
</comment>
<accession>A0A7E4ZWW5</accession>
<dbReference type="Gene3D" id="2.80.10.50">
    <property type="match status" value="1"/>
</dbReference>
<dbReference type="Pfam" id="PF00535">
    <property type="entry name" value="Glycos_transf_2"/>
    <property type="match status" value="1"/>
</dbReference>
<name>A0A7E4ZWW5_PANRE</name>
<dbReference type="AlphaFoldDB" id="A0A7E4ZWW5"/>
<evidence type="ECO:0000313" key="16">
    <source>
        <dbReference type="Proteomes" id="UP000492821"/>
    </source>
</evidence>
<dbReference type="WBParaSite" id="Pan_g2254.t1">
    <property type="protein sequence ID" value="Pan_g2254.t1"/>
    <property type="gene ID" value="Pan_g2254"/>
</dbReference>
<feature type="transmembrane region" description="Helical" evidence="14">
    <location>
        <begin position="7"/>
        <end position="24"/>
    </location>
</feature>
<evidence type="ECO:0000256" key="10">
    <source>
        <dbReference type="ARBA" id="ARBA00023136"/>
    </source>
</evidence>
<evidence type="ECO:0000259" key="15">
    <source>
        <dbReference type="SMART" id="SM00458"/>
    </source>
</evidence>
<dbReference type="PANTHER" id="PTHR11675:SF63">
    <property type="entry name" value="POLYPEPTIDE N-ACETYLGALACTOSAMINYLTRANSFERASE"/>
    <property type="match status" value="1"/>
</dbReference>
<keyword evidence="7" id="KW-0735">Signal-anchor</keyword>
<reference evidence="17" key="2">
    <citation type="submission" date="2020-10" db="UniProtKB">
        <authorList>
            <consortium name="WormBaseParasite"/>
        </authorList>
    </citation>
    <scope>IDENTIFICATION</scope>
</reference>
<organism evidence="16 17">
    <name type="scientific">Panagrellus redivivus</name>
    <name type="common">Microworm</name>
    <dbReference type="NCBI Taxonomy" id="6233"/>
    <lineage>
        <taxon>Eukaryota</taxon>
        <taxon>Metazoa</taxon>
        <taxon>Ecdysozoa</taxon>
        <taxon>Nematoda</taxon>
        <taxon>Chromadorea</taxon>
        <taxon>Rhabditida</taxon>
        <taxon>Tylenchina</taxon>
        <taxon>Panagrolaimomorpha</taxon>
        <taxon>Panagrolaimoidea</taxon>
        <taxon>Panagrolaimidae</taxon>
        <taxon>Panagrellus</taxon>
    </lineage>
</organism>
<dbReference type="GO" id="GO:0004653">
    <property type="term" value="F:polypeptide N-acetylgalactosaminyltransferase activity"/>
    <property type="evidence" value="ECO:0007669"/>
    <property type="project" value="TreeGrafter"/>
</dbReference>
<comment type="similarity">
    <text evidence="4 14">Belongs to the glycosyltransferase 2 family. GalNAc-T subfamily.</text>
</comment>
<evidence type="ECO:0000313" key="17">
    <source>
        <dbReference type="WBParaSite" id="Pan_g2254.t1"/>
    </source>
</evidence>
<evidence type="ECO:0000256" key="2">
    <source>
        <dbReference type="ARBA" id="ARBA00004323"/>
    </source>
</evidence>
<keyword evidence="16" id="KW-1185">Reference proteome</keyword>
<reference evidence="16" key="1">
    <citation type="journal article" date="2013" name="Genetics">
        <title>The draft genome and transcriptome of Panagrellus redivivus are shaped by the harsh demands of a free-living lifestyle.</title>
        <authorList>
            <person name="Srinivasan J."/>
            <person name="Dillman A.R."/>
            <person name="Macchietto M.G."/>
            <person name="Heikkinen L."/>
            <person name="Lakso M."/>
            <person name="Fracchia K.M."/>
            <person name="Antoshechkin I."/>
            <person name="Mortazavi A."/>
            <person name="Wong G."/>
            <person name="Sternberg P.W."/>
        </authorList>
    </citation>
    <scope>NUCLEOTIDE SEQUENCE [LARGE SCALE GENOMIC DNA]</scope>
    <source>
        <strain evidence="16">MT8872</strain>
    </source>
</reference>
<keyword evidence="10 14" id="KW-0472">Membrane</keyword>
<keyword evidence="6 14" id="KW-0430">Lectin</keyword>